<evidence type="ECO:0008006" key="8">
    <source>
        <dbReference type="Google" id="ProtNLM"/>
    </source>
</evidence>
<dbReference type="PANTHER" id="PTHR37461">
    <property type="entry name" value="ANTI-SIGMA-K FACTOR RSKA"/>
    <property type="match status" value="1"/>
</dbReference>
<evidence type="ECO:0000313" key="6">
    <source>
        <dbReference type="EMBL" id="MFB2882113.1"/>
    </source>
</evidence>
<keyword evidence="2 5" id="KW-0812">Transmembrane</keyword>
<comment type="subcellular location">
    <subcellularLocation>
        <location evidence="1">Membrane</location>
        <topology evidence="1">Single-pass membrane protein</topology>
    </subcellularLocation>
</comment>
<evidence type="ECO:0000256" key="5">
    <source>
        <dbReference type="SAM" id="Phobius"/>
    </source>
</evidence>
<dbReference type="EMBL" id="JBHFNQ010000257">
    <property type="protein sequence ID" value="MFB2882113.1"/>
    <property type="molecule type" value="Genomic_DNA"/>
</dbReference>
<evidence type="ECO:0000313" key="7">
    <source>
        <dbReference type="Proteomes" id="UP001576774"/>
    </source>
</evidence>
<keyword evidence="7" id="KW-1185">Reference proteome</keyword>
<evidence type="ECO:0000256" key="1">
    <source>
        <dbReference type="ARBA" id="ARBA00004167"/>
    </source>
</evidence>
<protein>
    <recommendedName>
        <fullName evidence="8">Anti-sigma factor</fullName>
    </recommendedName>
</protein>
<feature type="transmembrane region" description="Helical" evidence="5">
    <location>
        <begin position="95"/>
        <end position="114"/>
    </location>
</feature>
<dbReference type="Gene3D" id="1.10.10.1320">
    <property type="entry name" value="Anti-sigma factor, zinc-finger domain"/>
    <property type="match status" value="1"/>
</dbReference>
<dbReference type="InterPro" id="IPR041916">
    <property type="entry name" value="Anti_sigma_zinc_sf"/>
</dbReference>
<keyword evidence="3 5" id="KW-1133">Transmembrane helix</keyword>
<evidence type="ECO:0000256" key="3">
    <source>
        <dbReference type="ARBA" id="ARBA00022989"/>
    </source>
</evidence>
<keyword evidence="4 5" id="KW-0472">Membrane</keyword>
<organism evidence="6 7">
    <name type="scientific">Floridaenema aerugineum BLCC-F46</name>
    <dbReference type="NCBI Taxonomy" id="3153654"/>
    <lineage>
        <taxon>Bacteria</taxon>
        <taxon>Bacillati</taxon>
        <taxon>Cyanobacteriota</taxon>
        <taxon>Cyanophyceae</taxon>
        <taxon>Oscillatoriophycideae</taxon>
        <taxon>Aerosakkonematales</taxon>
        <taxon>Aerosakkonemataceae</taxon>
        <taxon>Floridanema</taxon>
        <taxon>Floridanema aerugineum</taxon>
    </lineage>
</organism>
<evidence type="ECO:0000256" key="2">
    <source>
        <dbReference type="ARBA" id="ARBA00022692"/>
    </source>
</evidence>
<accession>A0ABV4XH33</accession>
<name>A0ABV4XH33_9CYAN</name>
<evidence type="ECO:0000256" key="4">
    <source>
        <dbReference type="ARBA" id="ARBA00023136"/>
    </source>
</evidence>
<dbReference type="PANTHER" id="PTHR37461:SF1">
    <property type="entry name" value="ANTI-SIGMA-K FACTOR RSKA"/>
    <property type="match status" value="1"/>
</dbReference>
<dbReference type="Proteomes" id="UP001576774">
    <property type="component" value="Unassembled WGS sequence"/>
</dbReference>
<sequence length="304" mass="34231">MSKSFPSERIQELAAGYVLGDLSSEEAQEFQQLLAQYPELATEVDSLREVREMMAYLPEVAPPPHLRTKVLAAAQTADKSKIKQLKISVLRRNNLVTGMAALLAIAFGLNNLYLRQQLNTAQTQLTQQKEVIAKLQETDSSPNSTKLVMASEAFLRKNWQGIDKIFQDHLRSVSQKQGPVDFSSSNPMKIVKNFQNQLTFTSDVPYVSTNEAKLMGGSFCDFGETQGIRFTYKLKGGQMVSLYQIKRADNMSVPQLNGERLYIGHKDSPAILIWEDRRFFYVLIAPLSKPELEQLAGNVEYMQA</sequence>
<comment type="caution">
    <text evidence="6">The sequence shown here is derived from an EMBL/GenBank/DDBJ whole genome shotgun (WGS) entry which is preliminary data.</text>
</comment>
<dbReference type="RefSeq" id="WP_413275073.1">
    <property type="nucleotide sequence ID" value="NZ_JBHFNQ010000257.1"/>
</dbReference>
<gene>
    <name evidence="6" type="ORF">ACE1CC_35140</name>
</gene>
<reference evidence="6 7" key="1">
    <citation type="submission" date="2024-09" db="EMBL/GenBank/DDBJ databases">
        <title>Floridaenema gen nov. (Aerosakkonemataceae, Aerosakkonematales ord. nov., Cyanobacteria) from benthic tropical and subtropical fresh waters, with the description of four new species.</title>
        <authorList>
            <person name="Moretto J.A."/>
            <person name="Berthold D.E."/>
            <person name="Lefler F.W."/>
            <person name="Huang I.-S."/>
            <person name="Laughinghouse H. IV."/>
        </authorList>
    </citation>
    <scope>NUCLEOTIDE SEQUENCE [LARGE SCALE GENOMIC DNA]</scope>
    <source>
        <strain evidence="6 7">BLCC-F46</strain>
    </source>
</reference>
<proteinExistence type="predicted"/>
<dbReference type="InterPro" id="IPR051474">
    <property type="entry name" value="Anti-sigma-K/W_factor"/>
</dbReference>